<dbReference type="InterPro" id="IPR036388">
    <property type="entry name" value="WH-like_DNA-bd_sf"/>
</dbReference>
<protein>
    <submittedName>
        <fullName evidence="1">ArsR/SmtB family transcription factor</fullName>
    </submittedName>
</protein>
<dbReference type="CDD" id="cd00090">
    <property type="entry name" value="HTH_ARSR"/>
    <property type="match status" value="1"/>
</dbReference>
<dbReference type="EMBL" id="JBHTAG010000003">
    <property type="protein sequence ID" value="MFC7097638.1"/>
    <property type="molecule type" value="Genomic_DNA"/>
</dbReference>
<dbReference type="SUPFAM" id="SSF46785">
    <property type="entry name" value="Winged helix' DNA-binding domain"/>
    <property type="match status" value="1"/>
</dbReference>
<evidence type="ECO:0000313" key="2">
    <source>
        <dbReference type="Proteomes" id="UP001596388"/>
    </source>
</evidence>
<dbReference type="GeneID" id="79271453"/>
<name>A0ABD5WXX6_9EURY</name>
<sequence length="117" mass="13033">MSEDRSADDVLDLLGDEYARAILAAVTTDAMSASELGSHCGMSVSTVYRRAESLVERDLLAERVRIDADGHHESVYEPTVEALRVEIQDGSFDVDVEQPSEDAVDRFTRVWEDIRDS</sequence>
<keyword evidence="2" id="KW-1185">Reference proteome</keyword>
<accession>A0ABD5WXX6</accession>
<dbReference type="Gene3D" id="1.10.10.10">
    <property type="entry name" value="Winged helix-like DNA-binding domain superfamily/Winged helix DNA-binding domain"/>
    <property type="match status" value="1"/>
</dbReference>
<dbReference type="Pfam" id="PF12840">
    <property type="entry name" value="HTH_20"/>
    <property type="match status" value="1"/>
</dbReference>
<reference evidence="1 2" key="1">
    <citation type="journal article" date="2019" name="Int. J. Syst. Evol. Microbiol.">
        <title>The Global Catalogue of Microorganisms (GCM) 10K type strain sequencing project: providing services to taxonomists for standard genome sequencing and annotation.</title>
        <authorList>
            <consortium name="The Broad Institute Genomics Platform"/>
            <consortium name="The Broad Institute Genome Sequencing Center for Infectious Disease"/>
            <person name="Wu L."/>
            <person name="Ma J."/>
        </authorList>
    </citation>
    <scope>NUCLEOTIDE SEQUENCE [LARGE SCALE GENOMIC DNA]</scope>
    <source>
        <strain evidence="1 2">DT55</strain>
    </source>
</reference>
<dbReference type="Proteomes" id="UP001596388">
    <property type="component" value="Unassembled WGS sequence"/>
</dbReference>
<proteinExistence type="predicted"/>
<dbReference type="InterPro" id="IPR011991">
    <property type="entry name" value="ArsR-like_HTH"/>
</dbReference>
<gene>
    <name evidence="1" type="ORF">ACFQKD_10010</name>
</gene>
<evidence type="ECO:0000313" key="1">
    <source>
        <dbReference type="EMBL" id="MFC7097638.1"/>
    </source>
</evidence>
<dbReference type="RefSeq" id="WP_276237869.1">
    <property type="nucleotide sequence ID" value="NZ_CP119989.1"/>
</dbReference>
<organism evidence="1 2">
    <name type="scientific">Halobaculum marinum</name>
    <dbReference type="NCBI Taxonomy" id="3031996"/>
    <lineage>
        <taxon>Archaea</taxon>
        <taxon>Methanobacteriati</taxon>
        <taxon>Methanobacteriota</taxon>
        <taxon>Stenosarchaea group</taxon>
        <taxon>Halobacteria</taxon>
        <taxon>Halobacteriales</taxon>
        <taxon>Haloferacaceae</taxon>
        <taxon>Halobaculum</taxon>
    </lineage>
</organism>
<dbReference type="AlphaFoldDB" id="A0ABD5WXX6"/>
<comment type="caution">
    <text evidence="1">The sequence shown here is derived from an EMBL/GenBank/DDBJ whole genome shotgun (WGS) entry which is preliminary data.</text>
</comment>
<dbReference type="InterPro" id="IPR036390">
    <property type="entry name" value="WH_DNA-bd_sf"/>
</dbReference>